<name>A0AAV8TE53_9ROSI</name>
<dbReference type="InterPro" id="IPR011009">
    <property type="entry name" value="Kinase-like_dom_sf"/>
</dbReference>
<organism evidence="5 6">
    <name type="scientific">Erythroxylum novogranatense</name>
    <dbReference type="NCBI Taxonomy" id="1862640"/>
    <lineage>
        <taxon>Eukaryota</taxon>
        <taxon>Viridiplantae</taxon>
        <taxon>Streptophyta</taxon>
        <taxon>Embryophyta</taxon>
        <taxon>Tracheophyta</taxon>
        <taxon>Spermatophyta</taxon>
        <taxon>Magnoliopsida</taxon>
        <taxon>eudicotyledons</taxon>
        <taxon>Gunneridae</taxon>
        <taxon>Pentapetalae</taxon>
        <taxon>rosids</taxon>
        <taxon>fabids</taxon>
        <taxon>Malpighiales</taxon>
        <taxon>Erythroxylaceae</taxon>
        <taxon>Erythroxylum</taxon>
    </lineage>
</organism>
<dbReference type="PANTHER" id="PTHR27007">
    <property type="match status" value="1"/>
</dbReference>
<proteinExistence type="predicted"/>
<keyword evidence="4" id="KW-1133">Transmembrane helix</keyword>
<accession>A0AAV8TE53</accession>
<evidence type="ECO:0000256" key="3">
    <source>
        <dbReference type="SAM" id="MobiDB-lite"/>
    </source>
</evidence>
<keyword evidence="1" id="KW-0547">Nucleotide-binding</keyword>
<feature type="compositionally biased region" description="Pro residues" evidence="3">
    <location>
        <begin position="76"/>
        <end position="85"/>
    </location>
</feature>
<dbReference type="EMBL" id="JAIWQS010000005">
    <property type="protein sequence ID" value="KAJ8764998.1"/>
    <property type="molecule type" value="Genomic_DNA"/>
</dbReference>
<evidence type="ECO:0000313" key="5">
    <source>
        <dbReference type="EMBL" id="KAJ8764998.1"/>
    </source>
</evidence>
<feature type="region of interest" description="Disordered" evidence="3">
    <location>
        <begin position="74"/>
        <end position="110"/>
    </location>
</feature>
<dbReference type="Proteomes" id="UP001159364">
    <property type="component" value="Linkage Group LG05"/>
</dbReference>
<feature type="compositionally biased region" description="Polar residues" evidence="3">
    <location>
        <begin position="87"/>
        <end position="101"/>
    </location>
</feature>
<evidence type="ECO:0000313" key="6">
    <source>
        <dbReference type="Proteomes" id="UP001159364"/>
    </source>
</evidence>
<dbReference type="Gene3D" id="1.10.510.10">
    <property type="entry name" value="Transferase(Phosphotransferase) domain 1"/>
    <property type="match status" value="1"/>
</dbReference>
<comment type="caution">
    <text evidence="5">The sequence shown here is derived from an EMBL/GenBank/DDBJ whole genome shotgun (WGS) entry which is preliminary data.</text>
</comment>
<keyword evidence="4" id="KW-0472">Membrane</keyword>
<evidence type="ECO:0000256" key="4">
    <source>
        <dbReference type="SAM" id="Phobius"/>
    </source>
</evidence>
<dbReference type="GO" id="GO:0005524">
    <property type="term" value="F:ATP binding"/>
    <property type="evidence" value="ECO:0007669"/>
    <property type="project" value="UniProtKB-KW"/>
</dbReference>
<sequence>MAEKKRTAMATTSRTLTLVMHIVVTIALLSSLPLSTSQEAQAGNLSLEFGPFNTSYYGYFTVLPLATISDGALQLSPPPPPPPPLANNVSTPVSTNASHHSPSPPTIGNPFTSSRMLFNRPFKPWGVYDNKNVSYDTNIVKVASFNNSFIVSISRNSSTQGGCRQWNLSVENLPSTGNLESKHSRPPVEMHLVVGVLLGSILLSTVVGCWIRKRRSPYTLVTTGVRRCWMKRIRGRLYRHKLVMPDLADTSPESSSVSCFGAVILNVVCGRHVLISEDNDTGGFHNLVDWVWWLHRQGGILEAVDERLGDNYVVEEVERLLLLALACFHPDSRQRPKTNDILSIISGAMTLQIPPFKPAFLQTSVAAIDTLDHCANTEIVHGVSSNIVSFGHGVSSSITSLKGAILCIIAVFRFRALLRRQNCETHNCQMRCIYIAI</sequence>
<keyword evidence="2" id="KW-0067">ATP-binding</keyword>
<dbReference type="AlphaFoldDB" id="A0AAV8TE53"/>
<keyword evidence="6" id="KW-1185">Reference proteome</keyword>
<dbReference type="SUPFAM" id="SSF56112">
    <property type="entry name" value="Protein kinase-like (PK-like)"/>
    <property type="match status" value="1"/>
</dbReference>
<keyword evidence="4" id="KW-0812">Transmembrane</keyword>
<protein>
    <submittedName>
        <fullName evidence="5">Uncharacterized protein</fullName>
    </submittedName>
</protein>
<dbReference type="InterPro" id="IPR050528">
    <property type="entry name" value="L-type_Lectin-RKs"/>
</dbReference>
<evidence type="ECO:0000256" key="2">
    <source>
        <dbReference type="ARBA" id="ARBA00022840"/>
    </source>
</evidence>
<evidence type="ECO:0000256" key="1">
    <source>
        <dbReference type="ARBA" id="ARBA00022741"/>
    </source>
</evidence>
<reference evidence="5 6" key="1">
    <citation type="submission" date="2021-09" db="EMBL/GenBank/DDBJ databases">
        <title>Genomic insights and catalytic innovation underlie evolution of tropane alkaloids biosynthesis.</title>
        <authorList>
            <person name="Wang Y.-J."/>
            <person name="Tian T."/>
            <person name="Huang J.-P."/>
            <person name="Huang S.-X."/>
        </authorList>
    </citation>
    <scope>NUCLEOTIDE SEQUENCE [LARGE SCALE GENOMIC DNA]</scope>
    <source>
        <strain evidence="5">KIB-2018</strain>
        <tissue evidence="5">Leaf</tissue>
    </source>
</reference>
<feature type="transmembrane region" description="Helical" evidence="4">
    <location>
        <begin position="190"/>
        <end position="211"/>
    </location>
</feature>
<gene>
    <name evidence="5" type="ORF">K2173_010468</name>
</gene>